<proteinExistence type="inferred from homology"/>
<dbReference type="PROSITE" id="PS51935">
    <property type="entry name" value="NLPC_P60"/>
    <property type="match status" value="1"/>
</dbReference>
<evidence type="ECO:0000256" key="4">
    <source>
        <dbReference type="ARBA" id="ARBA00022807"/>
    </source>
</evidence>
<dbReference type="InterPro" id="IPR038765">
    <property type="entry name" value="Papain-like_cys_pep_sf"/>
</dbReference>
<dbReference type="EMBL" id="FQXC01000002">
    <property type="protein sequence ID" value="SHH27650.1"/>
    <property type="molecule type" value="Genomic_DNA"/>
</dbReference>
<dbReference type="Gene3D" id="3.90.1720.10">
    <property type="entry name" value="endopeptidase domain like (from Nostoc punctiforme)"/>
    <property type="match status" value="1"/>
</dbReference>
<feature type="domain" description="NlpC/P60" evidence="5">
    <location>
        <begin position="1"/>
        <end position="142"/>
    </location>
</feature>
<organism evidence="6 7">
    <name type="scientific">Marivita hallyeonensis</name>
    <dbReference type="NCBI Taxonomy" id="996342"/>
    <lineage>
        <taxon>Bacteria</taxon>
        <taxon>Pseudomonadati</taxon>
        <taxon>Pseudomonadota</taxon>
        <taxon>Alphaproteobacteria</taxon>
        <taxon>Rhodobacterales</taxon>
        <taxon>Roseobacteraceae</taxon>
        <taxon>Marivita</taxon>
    </lineage>
</organism>
<evidence type="ECO:0000313" key="7">
    <source>
        <dbReference type="Proteomes" id="UP000184221"/>
    </source>
</evidence>
<keyword evidence="3" id="KW-0378">Hydrolase</keyword>
<dbReference type="InterPro" id="IPR000064">
    <property type="entry name" value="NLP_P60_dom"/>
</dbReference>
<dbReference type="GO" id="GO:0008234">
    <property type="term" value="F:cysteine-type peptidase activity"/>
    <property type="evidence" value="ECO:0007669"/>
    <property type="project" value="UniProtKB-KW"/>
</dbReference>
<keyword evidence="2" id="KW-0645">Protease</keyword>
<dbReference type="Proteomes" id="UP000184221">
    <property type="component" value="Unassembled WGS sequence"/>
</dbReference>
<dbReference type="RefSeq" id="WP_072777160.1">
    <property type="nucleotide sequence ID" value="NZ_FQXC01000002.1"/>
</dbReference>
<dbReference type="SUPFAM" id="SSF54001">
    <property type="entry name" value="Cysteine proteinases"/>
    <property type="match status" value="1"/>
</dbReference>
<dbReference type="AlphaFoldDB" id="A0A1M5RNC4"/>
<evidence type="ECO:0000256" key="1">
    <source>
        <dbReference type="ARBA" id="ARBA00007074"/>
    </source>
</evidence>
<evidence type="ECO:0000256" key="2">
    <source>
        <dbReference type="ARBA" id="ARBA00022670"/>
    </source>
</evidence>
<dbReference type="InterPro" id="IPR011929">
    <property type="entry name" value="Phage_pept_NlpC/P60"/>
</dbReference>
<keyword evidence="4" id="KW-0788">Thiol protease</keyword>
<comment type="similarity">
    <text evidence="1">Belongs to the peptidase C40 family.</text>
</comment>
<keyword evidence="7" id="KW-1185">Reference proteome</keyword>
<evidence type="ECO:0000259" key="5">
    <source>
        <dbReference type="PROSITE" id="PS51935"/>
    </source>
</evidence>
<protein>
    <submittedName>
        <fullName evidence="6">Putative phage cell wall peptidase, NlpC/P60 family</fullName>
    </submittedName>
</protein>
<evidence type="ECO:0000313" key="6">
    <source>
        <dbReference type="EMBL" id="SHH27650.1"/>
    </source>
</evidence>
<dbReference type="GO" id="GO:0006508">
    <property type="term" value="P:proteolysis"/>
    <property type="evidence" value="ECO:0007669"/>
    <property type="project" value="UniProtKB-KW"/>
</dbReference>
<sequence length="149" mass="16707">MTPTDIVTEARLWIGTPYMHQASACGLGTDCLGLLRGLWRVFLNREPELVPSYSEDWAEPQGKEVLIEACQRHMDRRPVYEDGLGDVLVFRMRQGSVAKHLGIQSGEGTGARFIHAYSRHGVVETSFSAPWQRRCVARFAFPTSQTRGA</sequence>
<dbReference type="OrthoDB" id="6058745at2"/>
<reference evidence="6 7" key="1">
    <citation type="submission" date="2016-11" db="EMBL/GenBank/DDBJ databases">
        <authorList>
            <person name="Jaros S."/>
            <person name="Januszkiewicz K."/>
            <person name="Wedrychowicz H."/>
        </authorList>
    </citation>
    <scope>NUCLEOTIDE SEQUENCE [LARGE SCALE GENOMIC DNA]</scope>
    <source>
        <strain evidence="6 7">DSM 29431</strain>
    </source>
</reference>
<name>A0A1M5RNC4_9RHOB</name>
<accession>A0A1M5RNC4</accession>
<evidence type="ECO:0000256" key="3">
    <source>
        <dbReference type="ARBA" id="ARBA00022801"/>
    </source>
</evidence>
<dbReference type="STRING" id="996342.SAMN05443551_1821"/>
<dbReference type="NCBIfam" id="TIGR02219">
    <property type="entry name" value="phage_NlpC_fam"/>
    <property type="match status" value="1"/>
</dbReference>
<gene>
    <name evidence="6" type="ORF">SAMN05443551_1821</name>
</gene>